<dbReference type="Proteomes" id="UP000204293">
    <property type="component" value="Segment"/>
</dbReference>
<dbReference type="OrthoDB" id="10701at10239"/>
<dbReference type="EMBL" id="KX151395">
    <property type="protein sequence ID" value="APO13969.1"/>
    <property type="molecule type" value="Genomic_DNA"/>
</dbReference>
<evidence type="ECO:0000313" key="2">
    <source>
        <dbReference type="EMBL" id="APO13969.1"/>
    </source>
</evidence>
<evidence type="ECO:0000259" key="1">
    <source>
        <dbReference type="Pfam" id="PF02498"/>
    </source>
</evidence>
<dbReference type="InterPro" id="IPR003497">
    <property type="entry name" value="BRO_N_domain"/>
</dbReference>
<name>A0A1L5JH46_9BBAC</name>
<feature type="domain" description="Bro-N" evidence="1">
    <location>
        <begin position="132"/>
        <end position="205"/>
    </location>
</feature>
<dbReference type="RefSeq" id="YP_009330217.1">
    <property type="nucleotide sequence ID" value="NC_032255.1"/>
</dbReference>
<accession>A0A1L5JH46</accession>
<dbReference type="Pfam" id="PF02498">
    <property type="entry name" value="Bro-N"/>
    <property type="match status" value="1"/>
</dbReference>
<keyword evidence="3" id="KW-1185">Reference proteome</keyword>
<protein>
    <submittedName>
        <fullName evidence="2">ORF85</fullName>
    </submittedName>
</protein>
<evidence type="ECO:0000313" key="3">
    <source>
        <dbReference type="Proteomes" id="UP000204293"/>
    </source>
</evidence>
<dbReference type="KEGG" id="vg:30685089"/>
<dbReference type="GeneID" id="30685089"/>
<sequence>MFVFFDDKHPLLILTFDNLYVKFRHLVKCFGLCFNTVRATVPPRFFTTFERLKAKYPNYEEHSLHPTTLLLHLNGVYLVLDTFCGPPQRTAFYKCLNDHLDDDVFEVPDREFDHAECTYGVLDENVEFLALSTKKIYFKAVDVARALRCTPSYCINKYVDDNNMVLWKDLKRYLIGKFVCVGFQDKWKHNTIFLKKDGLKQLTLSVTGNMDAYDRFISNVELYDPHNAPSYVPHQNTYTKKQLCADGCVVGRTKSGLDYIIIDTRMYCKLYQILRLYSIRINNSQLESYLVEWRTLRESLPHNNIHWKPNAIMISDAGVFRLLHEANRAEEAEQFYYHMAHWLKRIDNFAGKH</sequence>
<reference evidence="2 3" key="1">
    <citation type="submission" date="2016-04" db="EMBL/GenBank/DDBJ databases">
        <title>Sequence analysis of the Plodia interpunctella granulovirus genome: Discovery of an unusual inhibitor-of-apoptosis (IAP) gene.</title>
        <authorList>
            <person name="Harrison R.L."/>
            <person name="Rowley D.L."/>
            <person name="Funk C.J."/>
        </authorList>
    </citation>
    <scope>NUCLEOTIDE SEQUENCE [LARGE SCALE GENOMIC DNA]</scope>
    <source>
        <strain evidence="2">Cambridge</strain>
    </source>
</reference>
<proteinExistence type="predicted"/>
<organism evidence="2 3">
    <name type="scientific">Plodia interpunctella granulovirus</name>
    <dbReference type="NCBI Taxonomy" id="262175"/>
    <lineage>
        <taxon>Viruses</taxon>
        <taxon>Viruses incertae sedis</taxon>
        <taxon>Naldaviricetes</taxon>
        <taxon>Lefavirales</taxon>
        <taxon>Baculoviridae</taxon>
        <taxon>Betabaculovirus</taxon>
        <taxon>Betabaculovirus plinterpunctellae</taxon>
    </lineage>
</organism>